<dbReference type="PROSITE" id="PS51093">
    <property type="entry name" value="PTS_EIIA_TYPE_1"/>
    <property type="match status" value="1"/>
</dbReference>
<dbReference type="PANTHER" id="PTHR45008">
    <property type="entry name" value="PTS SYSTEM GLUCOSE-SPECIFIC EIIA COMPONENT"/>
    <property type="match status" value="1"/>
</dbReference>
<organism evidence="8 9">
    <name type="scientific">Georgenia deserti</name>
    <dbReference type="NCBI Taxonomy" id="2093781"/>
    <lineage>
        <taxon>Bacteria</taxon>
        <taxon>Bacillati</taxon>
        <taxon>Actinomycetota</taxon>
        <taxon>Actinomycetes</taxon>
        <taxon>Micrococcales</taxon>
        <taxon>Bogoriellaceae</taxon>
        <taxon>Georgenia</taxon>
    </lineage>
</organism>
<gene>
    <name evidence="8" type="ORF">ACFSE6_18720</name>
</gene>
<dbReference type="InterPro" id="IPR050890">
    <property type="entry name" value="PTS_EIIA_component"/>
</dbReference>
<evidence type="ECO:0000256" key="1">
    <source>
        <dbReference type="ARBA" id="ARBA00004496"/>
    </source>
</evidence>
<comment type="caution">
    <text evidence="8">The sequence shown here is derived from an EMBL/GenBank/DDBJ whole genome shotgun (WGS) entry which is preliminary data.</text>
</comment>
<comment type="subcellular location">
    <subcellularLocation>
        <location evidence="1">Cytoplasm</location>
    </subcellularLocation>
</comment>
<evidence type="ECO:0000313" key="9">
    <source>
        <dbReference type="Proteomes" id="UP001597277"/>
    </source>
</evidence>
<dbReference type="Gene3D" id="2.70.70.10">
    <property type="entry name" value="Glucose Permease (Domain IIA)"/>
    <property type="match status" value="1"/>
</dbReference>
<keyword evidence="4" id="KW-0808">Transferase</keyword>
<dbReference type="RefSeq" id="WP_388011039.1">
    <property type="nucleotide sequence ID" value="NZ_JBHUEE010000015.1"/>
</dbReference>
<dbReference type="Proteomes" id="UP001597277">
    <property type="component" value="Unassembled WGS sequence"/>
</dbReference>
<protein>
    <submittedName>
        <fullName evidence="8">PTS glucose transporter subunit IIA</fullName>
    </submittedName>
</protein>
<keyword evidence="2" id="KW-0813">Transport</keyword>
<name>A0ABW4LCM9_9MICO</name>
<evidence type="ECO:0000256" key="5">
    <source>
        <dbReference type="ARBA" id="ARBA00022683"/>
    </source>
</evidence>
<feature type="domain" description="PTS EIIA type-1" evidence="7">
    <location>
        <begin position="21"/>
        <end position="126"/>
    </location>
</feature>
<evidence type="ECO:0000256" key="6">
    <source>
        <dbReference type="ARBA" id="ARBA00022777"/>
    </source>
</evidence>
<dbReference type="InterPro" id="IPR001127">
    <property type="entry name" value="PTS_EIIA_1_perm"/>
</dbReference>
<keyword evidence="5" id="KW-0598">Phosphotransferase system</keyword>
<evidence type="ECO:0000259" key="7">
    <source>
        <dbReference type="PROSITE" id="PS51093"/>
    </source>
</evidence>
<sequence length="152" mass="15235">MSLRVLAPVTGSAVALTDVPDPVFAEAMVGPGIAVDPGRAAQAQVRAPVTGTVAKLHPHALIVLADGGRGVLVHLGIDTVELDGAGFTLHVSEQDAVTAGDVLVTFSPSSVADGGRSPLTPVVALDAAADALTVAVRPGDQVTAGEELFTWT</sequence>
<dbReference type="PROSITE" id="PS00371">
    <property type="entry name" value="PTS_EIIA_TYPE_1_HIS"/>
    <property type="match status" value="1"/>
</dbReference>
<dbReference type="SUPFAM" id="SSF51261">
    <property type="entry name" value="Duplicated hybrid motif"/>
    <property type="match status" value="1"/>
</dbReference>
<dbReference type="NCBIfam" id="TIGR00830">
    <property type="entry name" value="PTBA"/>
    <property type="match status" value="1"/>
</dbReference>
<dbReference type="EMBL" id="JBHUEE010000015">
    <property type="protein sequence ID" value="MFD1719876.1"/>
    <property type="molecule type" value="Genomic_DNA"/>
</dbReference>
<dbReference type="InterPro" id="IPR011055">
    <property type="entry name" value="Dup_hybrid_motif"/>
</dbReference>
<keyword evidence="6" id="KW-0418">Kinase</keyword>
<evidence type="ECO:0000256" key="2">
    <source>
        <dbReference type="ARBA" id="ARBA00022448"/>
    </source>
</evidence>
<proteinExistence type="predicted"/>
<keyword evidence="3 8" id="KW-0762">Sugar transport</keyword>
<keyword evidence="9" id="KW-1185">Reference proteome</keyword>
<reference evidence="9" key="1">
    <citation type="journal article" date="2019" name="Int. J. Syst. Evol. Microbiol.">
        <title>The Global Catalogue of Microorganisms (GCM) 10K type strain sequencing project: providing services to taxonomists for standard genome sequencing and annotation.</title>
        <authorList>
            <consortium name="The Broad Institute Genomics Platform"/>
            <consortium name="The Broad Institute Genome Sequencing Center for Infectious Disease"/>
            <person name="Wu L."/>
            <person name="Ma J."/>
        </authorList>
    </citation>
    <scope>NUCLEOTIDE SEQUENCE [LARGE SCALE GENOMIC DNA]</scope>
    <source>
        <strain evidence="9">JCM 17130</strain>
    </source>
</reference>
<evidence type="ECO:0000313" key="8">
    <source>
        <dbReference type="EMBL" id="MFD1719876.1"/>
    </source>
</evidence>
<dbReference type="Pfam" id="PF00358">
    <property type="entry name" value="PTS_EIIA_1"/>
    <property type="match status" value="1"/>
</dbReference>
<evidence type="ECO:0000256" key="3">
    <source>
        <dbReference type="ARBA" id="ARBA00022597"/>
    </source>
</evidence>
<evidence type="ECO:0000256" key="4">
    <source>
        <dbReference type="ARBA" id="ARBA00022679"/>
    </source>
</evidence>
<accession>A0ABW4LCM9</accession>
<dbReference type="PANTHER" id="PTHR45008:SF1">
    <property type="entry name" value="PTS SYSTEM GLUCOSE-SPECIFIC EIIA COMPONENT"/>
    <property type="match status" value="1"/>
</dbReference>